<keyword evidence="1" id="KW-0732">Signal</keyword>
<organism evidence="2 3">
    <name type="scientific">Chlamydia ibidis</name>
    <dbReference type="NCBI Taxonomy" id="1405396"/>
    <lineage>
        <taxon>Bacteria</taxon>
        <taxon>Pseudomonadati</taxon>
        <taxon>Chlamydiota</taxon>
        <taxon>Chlamydiia</taxon>
        <taxon>Chlamydiales</taxon>
        <taxon>Chlamydiaceae</taxon>
        <taxon>Chlamydia/Chlamydophila group</taxon>
        <taxon>Chlamydia</taxon>
    </lineage>
</organism>
<dbReference type="PATRIC" id="fig|1238237.3.peg.708"/>
<reference evidence="2 3" key="1">
    <citation type="submission" date="2013-04" db="EMBL/GenBank/DDBJ databases">
        <title>Genome sequence of Chlamydia psittaci 10-1398/11.</title>
        <authorList>
            <person name="Huot-Creasy H."/>
            <person name="McCracken C.L."/>
            <person name="Humphries M."/>
            <person name="Sachse K."/>
            <person name="Laroucau K."/>
            <person name="Bavoil P."/>
            <person name="Myers G.S."/>
        </authorList>
    </citation>
    <scope>NUCLEOTIDE SEQUENCE [LARGE SCALE GENOMIC DNA]</scope>
    <source>
        <strain evidence="2 3">10_1398_11</strain>
    </source>
</reference>
<dbReference type="EMBL" id="ATNB01000159">
    <property type="protein sequence ID" value="EPP34651.1"/>
    <property type="molecule type" value="Genomic_DNA"/>
</dbReference>
<evidence type="ECO:0000313" key="3">
    <source>
        <dbReference type="Proteomes" id="UP000016200"/>
    </source>
</evidence>
<dbReference type="eggNOG" id="COG0457">
    <property type="taxonomic scope" value="Bacteria"/>
</dbReference>
<dbReference type="AlphaFoldDB" id="S7KEP0"/>
<evidence type="ECO:0000256" key="1">
    <source>
        <dbReference type="SAM" id="SignalP"/>
    </source>
</evidence>
<comment type="caution">
    <text evidence="2">The sequence shown here is derived from an EMBL/GenBank/DDBJ whole genome shotgun (WGS) entry which is preliminary data.</text>
</comment>
<name>S7KEP0_9CHLA</name>
<dbReference type="Proteomes" id="UP000016200">
    <property type="component" value="Unassembled WGS sequence"/>
</dbReference>
<feature type="signal peptide" evidence="1">
    <location>
        <begin position="1"/>
        <end position="22"/>
    </location>
</feature>
<evidence type="ECO:0008006" key="4">
    <source>
        <dbReference type="Google" id="ProtNLM"/>
    </source>
</evidence>
<dbReference type="HOGENOM" id="CLU_018964_0_0_0"/>
<proteinExistence type="predicted"/>
<accession>S7KEP0</accession>
<feature type="chain" id="PRO_5004554116" description="Tetratricopeptide repeat family protein" evidence="1">
    <location>
        <begin position="23"/>
        <end position="821"/>
    </location>
</feature>
<gene>
    <name evidence="2" type="ORF">CP10139811_0595</name>
</gene>
<evidence type="ECO:0000313" key="2">
    <source>
        <dbReference type="EMBL" id="EPP34651.1"/>
    </source>
</evidence>
<protein>
    <recommendedName>
        <fullName evidence="4">Tetratricopeptide repeat family protein</fullName>
    </recommendedName>
</protein>
<sequence length="821" mass="96097">MYMRAFIIVLSLLCFSQQLCVAAALSKNVPFGHFCADMHAILESESCCHKEFSEFVDRILEDKLILSPRDWDTISHLVQQYARKIMKKGDKSAGQDEIKRLLVVATIPPNVKNSIRLSWQLLNPEKVSLGNLIPQLDIPLNWVNNLEDKLLLKLYNMTLHSSYEDRKQEILLTKECGKYDEALKLYSLLQESIEDGTCSPHPDISEIETHFLRKTFLELHLRKSSEENVDFGDLLLRYCRAEDDYRHSIDRLVDKIAGGLVNRSSEVDTVLLAHALYQLPWDYDQGIRELEVLIDRGRYLYSTTAQYAYFTLLQTCQDRGDLQTMDYLLSLGERVFLPNHHYYGEYNFFLACYYYASHSYSEAKDKFLLLLDSHINLGTTLGKVYEYLGCIACRENKLREAEDFFLKSYKNWGREEAALGLNLVLGMQNKVNEFEKFSKEIALSFINQEIIQRIRGTFLNTSINKSRVMKSCNCVAGGVDVDLEQIYHDFIYDMFVRSSRDYSTPVLCLINEIIDHVEEECLTSVLREINESDYRKLFSLWLDVRKNDLYYSEPGCLSFSSYEDIIRYCYLALYKTDPSAINALPQFFKEDHSSLQSILRLIWSVTKSKVEPYPSTHFDDLDSRLYGDRLYLLMYSMEDYLSGQEDALIHLDKFPNLFPTSSLTALVYYLQSCAETTAISKISWLVKSLDEFSQVTLSRDNVVAWTYVYYMIKLDLADACLDFGDIKRAKMLFEEVKTDYFSNNCFRMRLVSDVRHRMFLEFRYVLGLSYVYEYLQDKESLCQLLLDHVEHRLFYLHERHKYFGRMLPKTLLLCERFLTRD</sequence>